<organism evidence="2 3">
    <name type="scientific">Photinus pyralis</name>
    <name type="common">Common eastern firefly</name>
    <name type="synonym">Lampyris pyralis</name>
    <dbReference type="NCBI Taxonomy" id="7054"/>
    <lineage>
        <taxon>Eukaryota</taxon>
        <taxon>Metazoa</taxon>
        <taxon>Ecdysozoa</taxon>
        <taxon>Arthropoda</taxon>
        <taxon>Hexapoda</taxon>
        <taxon>Insecta</taxon>
        <taxon>Pterygota</taxon>
        <taxon>Neoptera</taxon>
        <taxon>Endopterygota</taxon>
        <taxon>Coleoptera</taxon>
        <taxon>Polyphaga</taxon>
        <taxon>Elateriformia</taxon>
        <taxon>Elateroidea</taxon>
        <taxon>Lampyridae</taxon>
        <taxon>Lampyrinae</taxon>
        <taxon>Photinus</taxon>
    </lineage>
</organism>
<feature type="coiled-coil region" evidence="1">
    <location>
        <begin position="227"/>
        <end position="261"/>
    </location>
</feature>
<comment type="caution">
    <text evidence="2">The sequence shown here is derived from an EMBL/GenBank/DDBJ whole genome shotgun (WGS) entry which is preliminary data.</text>
</comment>
<dbReference type="Proteomes" id="UP000327044">
    <property type="component" value="Unassembled WGS sequence"/>
</dbReference>
<protein>
    <submittedName>
        <fullName evidence="2">Uncharacterized protein</fullName>
    </submittedName>
</protein>
<keyword evidence="3" id="KW-1185">Reference proteome</keyword>
<evidence type="ECO:0000313" key="2">
    <source>
        <dbReference type="EMBL" id="KAB0797938.1"/>
    </source>
</evidence>
<evidence type="ECO:0000256" key="1">
    <source>
        <dbReference type="SAM" id="Coils"/>
    </source>
</evidence>
<reference evidence="2 3" key="1">
    <citation type="journal article" date="2018" name="Elife">
        <title>Firefly genomes illuminate parallel origins of bioluminescence in beetles.</title>
        <authorList>
            <person name="Fallon T.R."/>
            <person name="Lower S.E."/>
            <person name="Chang C.H."/>
            <person name="Bessho-Uehara M."/>
            <person name="Martin G.J."/>
            <person name="Bewick A.J."/>
            <person name="Behringer M."/>
            <person name="Debat H.J."/>
            <person name="Wong I."/>
            <person name="Day J.C."/>
            <person name="Suvorov A."/>
            <person name="Silva C.J."/>
            <person name="Stanger-Hall K.F."/>
            <person name="Hall D.W."/>
            <person name="Schmitz R.J."/>
            <person name="Nelson D.R."/>
            <person name="Lewis S.M."/>
            <person name="Shigenobu S."/>
            <person name="Bybee S.M."/>
            <person name="Larracuente A.M."/>
            <person name="Oba Y."/>
            <person name="Weng J.K."/>
        </authorList>
    </citation>
    <scope>NUCLEOTIDE SEQUENCE [LARGE SCALE GENOMIC DNA]</scope>
    <source>
        <strain evidence="2">1611_PpyrPB1</strain>
        <tissue evidence="2">Whole body</tissue>
    </source>
</reference>
<dbReference type="EMBL" id="VVIM01000006">
    <property type="protein sequence ID" value="KAB0797938.1"/>
    <property type="molecule type" value="Genomic_DNA"/>
</dbReference>
<feature type="coiled-coil region" evidence="1">
    <location>
        <begin position="632"/>
        <end position="701"/>
    </location>
</feature>
<accession>A0A5N4AL38</accession>
<feature type="coiled-coil region" evidence="1">
    <location>
        <begin position="304"/>
        <end position="386"/>
    </location>
</feature>
<name>A0A5N4AL38_PHOPY</name>
<sequence>MDQVPDQISQESDKQTMQGLLVLKEINRIFRSKLREITTTTDTQLKPYIQGWLQDLMEQNEMLVSVVAELENEAAMRVSMLEEKMRGSTLSCDNIMQKYKDNVPINFVREMCQRLMFLQNDVYNLLEFIKRIRYCNNWSTVGLKFCTVDPNVLQPSELDKIHAVPAELTTKLCQTADQTQYIQNESLMQDLNFQLSLKEEEINSVKKSMLKAHDSLLVKVSEKYEQNLALRKTVRTLECELREMSEEIQNRDSLIAELQVQRTENVEDGKQLENAMLQLEMKDGIIKQLHDELTKKELDYKRKCEEMQKSMTTLQKECDLAKLEWQARISASEDQIALLRKENEKLKANQKNLDKLRHTVQQTEEQEKHSREVSNLKKTILELEKKLNGKQFQHIDSSSLEQANFTISQQYLTISNLRDALTECKSQLDELKRKSVNNDHAQLEQKCVIYLKKIQQLNSLVDYLQDANLNLEINMFEFVQDIAILEMQLFKYQLRLKISNSDFTKGIKQSTSHVVASAAHSSPSQIIKESSSSNNDEKVVESKKQFENGLHVGEKDIANLSNDFAQLWKKSYVIPKELDGNNLKLPMIEEVNVLRNELVGVFHRCSLLLAKNEARNLELMNVIHGEQRNEVYEHTLSELQSLRDEITQLESKNEEHLKHIDNLQCSYTHLQHDYQKAVKLIDILQNKIVDYKNNTENISGESRNVIDNVRRWLEHQAIINQQITQKFNDDQLLIHSLKEKVVELQGLQCTCKSSEREQECPVSYASDTDNEDWILIRVWLEKVNRFTRKLQASNAYWEHKKAKEDEDFYDTS</sequence>
<keyword evidence="1" id="KW-0175">Coiled coil</keyword>
<gene>
    <name evidence="2" type="ORF">PPYR_08931</name>
</gene>
<evidence type="ECO:0000313" key="3">
    <source>
        <dbReference type="Proteomes" id="UP000327044"/>
    </source>
</evidence>
<dbReference type="AlphaFoldDB" id="A0A5N4AL38"/>
<dbReference type="InParanoid" id="A0A5N4AL38"/>
<proteinExistence type="predicted"/>